<evidence type="ECO:0000313" key="8">
    <source>
        <dbReference type="EMBL" id="QNA70484.1"/>
    </source>
</evidence>
<keyword evidence="1" id="KW-0645">Protease</keyword>
<dbReference type="GO" id="GO:0016020">
    <property type="term" value="C:membrane"/>
    <property type="evidence" value="ECO:0007669"/>
    <property type="project" value="InterPro"/>
</dbReference>
<dbReference type="InterPro" id="IPR015927">
    <property type="entry name" value="Peptidase_S24_S26A/B/C"/>
</dbReference>
<dbReference type="Pfam" id="PF00717">
    <property type="entry name" value="Peptidase_S24"/>
    <property type="match status" value="1"/>
</dbReference>
<dbReference type="PROSITE" id="PS00501">
    <property type="entry name" value="SPASE_I_1"/>
    <property type="match status" value="1"/>
</dbReference>
<evidence type="ECO:0000256" key="5">
    <source>
        <dbReference type="ARBA" id="ARBA00023163"/>
    </source>
</evidence>
<evidence type="ECO:0000259" key="6">
    <source>
        <dbReference type="Pfam" id="PF00717"/>
    </source>
</evidence>
<keyword evidence="4" id="KW-0238">DNA-binding</keyword>
<evidence type="ECO:0000313" key="9">
    <source>
        <dbReference type="Proteomes" id="UP000502831"/>
    </source>
</evidence>
<sequence>MELGHVIDNLKDVLSLELGNKRVFDKDVAHALGLSRESFSHLKRRNSVPYEAIVFFCAKRAISINWILFDQLPSFLEENTERFARIKYFKDLHTSAGGGAWNEEEGFEYLNVYYEHLNSFSQIKEEYLHAINVIGDSMEPTLKDKEIVVCDVSCQEIIHGHIYIINTQNSGLLIKRLAYEEQTLCILSDNPLYPTQRLSLYQEEIQILGKVLGAVVEG</sequence>
<dbReference type="EMBL" id="CP059996">
    <property type="protein sequence ID" value="QNA70484.1"/>
    <property type="molecule type" value="Genomic_DNA"/>
</dbReference>
<dbReference type="GO" id="GO:0006508">
    <property type="term" value="P:proteolysis"/>
    <property type="evidence" value="ECO:0007669"/>
    <property type="project" value="UniProtKB-KW"/>
</dbReference>
<dbReference type="GO" id="GO:0045892">
    <property type="term" value="P:negative regulation of DNA-templated transcription"/>
    <property type="evidence" value="ECO:0007669"/>
    <property type="project" value="InterPro"/>
</dbReference>
<dbReference type="PANTHER" id="PTHR40661:SF3">
    <property type="entry name" value="FELS-1 PROPHAGE TRANSCRIPTIONAL REGULATOR"/>
    <property type="match status" value="1"/>
</dbReference>
<evidence type="ECO:0000259" key="7">
    <source>
        <dbReference type="Pfam" id="PF07022"/>
    </source>
</evidence>
<dbReference type="InterPro" id="IPR010744">
    <property type="entry name" value="Phage_CI_N"/>
</dbReference>
<dbReference type="SUPFAM" id="SSF51306">
    <property type="entry name" value="LexA/Signal peptidase"/>
    <property type="match status" value="1"/>
</dbReference>
<dbReference type="PANTHER" id="PTHR40661">
    <property type="match status" value="1"/>
</dbReference>
<dbReference type="AlphaFoldDB" id="A0AA92G7M6"/>
<reference evidence="8 9" key="1">
    <citation type="submission" date="2020-08" db="EMBL/GenBank/DDBJ databases">
        <title>Genome of Dechlorinating Sulfurospirillum strain ACSDCE.</title>
        <authorList>
            <person name="Yang Y."/>
            <person name="Huo L."/>
            <person name="Yan J."/>
        </authorList>
    </citation>
    <scope>NUCLEOTIDE SEQUENCE [LARGE SCALE GENOMIC DNA]</scope>
    <source>
        <strain evidence="8 9">ACSDCE</strain>
        <plasmid evidence="8 9">pSDCE1</plasmid>
    </source>
</reference>
<dbReference type="Pfam" id="PF07022">
    <property type="entry name" value="Phage_CI_repr"/>
    <property type="match status" value="1"/>
</dbReference>
<name>A0AA92G7M6_9BACT</name>
<proteinExistence type="predicted"/>
<accession>A0AA92G7M6</accession>
<feature type="domain" description="Bacteriophage CI repressor N-terminal" evidence="7">
    <location>
        <begin position="26"/>
        <end position="71"/>
    </location>
</feature>
<dbReference type="Proteomes" id="UP000502831">
    <property type="component" value="Plasmid pSDCE1"/>
</dbReference>
<dbReference type="GO" id="GO:0003677">
    <property type="term" value="F:DNA binding"/>
    <property type="evidence" value="ECO:0007669"/>
    <property type="project" value="UniProtKB-KW"/>
</dbReference>
<evidence type="ECO:0000256" key="1">
    <source>
        <dbReference type="ARBA" id="ARBA00022670"/>
    </source>
</evidence>
<gene>
    <name evidence="8" type="ORF">FA584_14360</name>
</gene>
<dbReference type="InterPro" id="IPR036286">
    <property type="entry name" value="LexA/Signal_pep-like_sf"/>
</dbReference>
<feature type="domain" description="Peptidase S24/S26A/S26B/S26C" evidence="6">
    <location>
        <begin position="95"/>
        <end position="211"/>
    </location>
</feature>
<geneLocation type="plasmid" evidence="8 9">
    <name>pSDCE1</name>
</geneLocation>
<dbReference type="InterPro" id="IPR010982">
    <property type="entry name" value="Lambda_DNA-bd_dom_sf"/>
</dbReference>
<keyword evidence="8" id="KW-0614">Plasmid</keyword>
<evidence type="ECO:0000256" key="4">
    <source>
        <dbReference type="ARBA" id="ARBA00023125"/>
    </source>
</evidence>
<organism evidence="8 9">
    <name type="scientific">Sulfurospirillum diekertiae</name>
    <dbReference type="NCBI Taxonomy" id="1854492"/>
    <lineage>
        <taxon>Bacteria</taxon>
        <taxon>Pseudomonadati</taxon>
        <taxon>Campylobacterota</taxon>
        <taxon>Epsilonproteobacteria</taxon>
        <taxon>Campylobacterales</taxon>
        <taxon>Sulfurospirillaceae</taxon>
        <taxon>Sulfurospirillum</taxon>
    </lineage>
</organism>
<dbReference type="Gene3D" id="2.10.109.10">
    <property type="entry name" value="Umud Fragment, subunit A"/>
    <property type="match status" value="1"/>
</dbReference>
<protein>
    <submittedName>
        <fullName evidence="8">Helix-turn-helix domain-containing protein</fullName>
    </submittedName>
</protein>
<keyword evidence="2" id="KW-0378">Hydrolase</keyword>
<evidence type="ECO:0000256" key="2">
    <source>
        <dbReference type="ARBA" id="ARBA00022801"/>
    </source>
</evidence>
<evidence type="ECO:0000256" key="3">
    <source>
        <dbReference type="ARBA" id="ARBA00023015"/>
    </source>
</evidence>
<dbReference type="GO" id="GO:0004252">
    <property type="term" value="F:serine-type endopeptidase activity"/>
    <property type="evidence" value="ECO:0007669"/>
    <property type="project" value="InterPro"/>
</dbReference>
<dbReference type="RefSeq" id="WP_191342122.1">
    <property type="nucleotide sequence ID" value="NZ_CP059996.1"/>
</dbReference>
<dbReference type="CDD" id="cd06462">
    <property type="entry name" value="Peptidase_S24_S26"/>
    <property type="match status" value="1"/>
</dbReference>
<dbReference type="Gene3D" id="1.10.260.40">
    <property type="entry name" value="lambda repressor-like DNA-binding domains"/>
    <property type="match status" value="1"/>
</dbReference>
<keyword evidence="5" id="KW-0804">Transcription</keyword>
<keyword evidence="3" id="KW-0805">Transcription regulation</keyword>
<dbReference type="InterPro" id="IPR019756">
    <property type="entry name" value="Pept_S26A_signal_pept_1_Ser-AS"/>
</dbReference>